<feature type="domain" description="USP" evidence="11">
    <location>
        <begin position="195"/>
        <end position="504"/>
    </location>
</feature>
<dbReference type="InterPro" id="IPR050185">
    <property type="entry name" value="Ub_carboxyl-term_hydrolase"/>
</dbReference>
<dbReference type="Pfam" id="PF02148">
    <property type="entry name" value="zf-UBP"/>
    <property type="match status" value="1"/>
</dbReference>
<evidence type="ECO:0000313" key="13">
    <source>
        <dbReference type="EMBL" id="KFG31998.1"/>
    </source>
</evidence>
<dbReference type="OrthoDB" id="10263353at2759"/>
<keyword evidence="4" id="KW-0747">Spliceosome</keyword>
<feature type="region of interest" description="Disordered" evidence="10">
    <location>
        <begin position="1"/>
        <end position="65"/>
    </location>
</feature>
<evidence type="ECO:0000259" key="12">
    <source>
        <dbReference type="PROSITE" id="PS50271"/>
    </source>
</evidence>
<feature type="compositionally biased region" description="Low complexity" evidence="10">
    <location>
        <begin position="38"/>
        <end position="48"/>
    </location>
</feature>
<dbReference type="Proteomes" id="UP000028837">
    <property type="component" value="Unassembled WGS sequence"/>
</dbReference>
<evidence type="ECO:0000256" key="7">
    <source>
        <dbReference type="ARBA" id="ARBA00023187"/>
    </source>
</evidence>
<accession>A0A086JIN0</accession>
<dbReference type="VEuPathDB" id="ToxoDB:TGDOM2_294360"/>
<dbReference type="Pfam" id="PF00443">
    <property type="entry name" value="UCH"/>
    <property type="match status" value="1"/>
</dbReference>
<evidence type="ECO:0000313" key="14">
    <source>
        <dbReference type="Proteomes" id="UP000028837"/>
    </source>
</evidence>
<organism evidence="13 14">
    <name type="scientific">Toxoplasma gondii GAB2-2007-GAL-DOM2</name>
    <dbReference type="NCBI Taxonomy" id="1130820"/>
    <lineage>
        <taxon>Eukaryota</taxon>
        <taxon>Sar</taxon>
        <taxon>Alveolata</taxon>
        <taxon>Apicomplexa</taxon>
        <taxon>Conoidasida</taxon>
        <taxon>Coccidia</taxon>
        <taxon>Eucoccidiorida</taxon>
        <taxon>Eimeriorina</taxon>
        <taxon>Sarcocystidae</taxon>
        <taxon>Toxoplasma</taxon>
    </lineage>
</organism>
<keyword evidence="13" id="KW-0378">Hydrolase</keyword>
<comment type="caution">
    <text evidence="13">The sequence shown here is derived from an EMBL/GenBank/DDBJ whole genome shotgun (WGS) entry which is preliminary data.</text>
</comment>
<evidence type="ECO:0000256" key="3">
    <source>
        <dbReference type="ARBA" id="ARBA00022723"/>
    </source>
</evidence>
<dbReference type="Gene3D" id="3.30.40.10">
    <property type="entry name" value="Zinc/RING finger domain, C3HC4 (zinc finger)"/>
    <property type="match status" value="1"/>
</dbReference>
<keyword evidence="8" id="KW-0539">Nucleus</keyword>
<reference evidence="13 14" key="1">
    <citation type="submission" date="2014-02" db="EMBL/GenBank/DDBJ databases">
        <authorList>
            <person name="Sibley D."/>
            <person name="Venepally P."/>
            <person name="Karamycheva S."/>
            <person name="Hadjithomas M."/>
            <person name="Khan A."/>
            <person name="Brunk B."/>
            <person name="Roos D."/>
            <person name="Caler E."/>
            <person name="Lorenzi H."/>
        </authorList>
    </citation>
    <scope>NUCLEOTIDE SEQUENCE [LARGE SCALE GENOMIC DNA]</scope>
    <source>
        <strain evidence="13 14">GAB2-2007-GAL-DOM2</strain>
    </source>
</reference>
<dbReference type="GO" id="GO:0005681">
    <property type="term" value="C:spliceosomal complex"/>
    <property type="evidence" value="ECO:0007669"/>
    <property type="project" value="UniProtKB-KW"/>
</dbReference>
<keyword evidence="6" id="KW-0862">Zinc</keyword>
<dbReference type="PROSITE" id="PS50235">
    <property type="entry name" value="USP_3"/>
    <property type="match status" value="1"/>
</dbReference>
<dbReference type="PANTHER" id="PTHR21646">
    <property type="entry name" value="UBIQUITIN CARBOXYL-TERMINAL HYDROLASE"/>
    <property type="match status" value="1"/>
</dbReference>
<dbReference type="CDD" id="cd02669">
    <property type="entry name" value="Peptidase_C19M"/>
    <property type="match status" value="1"/>
</dbReference>
<dbReference type="GO" id="GO:0004843">
    <property type="term" value="F:cysteine-type deubiquitinase activity"/>
    <property type="evidence" value="ECO:0007669"/>
    <property type="project" value="InterPro"/>
</dbReference>
<dbReference type="PANTHER" id="PTHR21646:SF16">
    <property type="entry name" value="U4_U6.U5 TRI-SNRNP-ASSOCIATED PROTEIN 2"/>
    <property type="match status" value="1"/>
</dbReference>
<dbReference type="GO" id="GO:0006508">
    <property type="term" value="P:proteolysis"/>
    <property type="evidence" value="ECO:0007669"/>
    <property type="project" value="UniProtKB-KW"/>
</dbReference>
<dbReference type="Gene3D" id="3.90.70.10">
    <property type="entry name" value="Cysteine proteinases"/>
    <property type="match status" value="1"/>
</dbReference>
<sequence>MMTSPSTASPPPTRDSMADSPASSESPAGPQKRASLQEGSSLAEAAGAAKKRTPAPSPSAAAVSAPQTKQLRRTCPYLGTIKRHLLDFDFEKVCCICLSNQHVYACLVCARYFQGRGKNTYAYMHALQEQHYVYLNLKDCRVYCLPENYEVKDASLDDIIYNLHPTYTKEDVAQLSTRIIYGKALDGADYIPGCVGLNNLKRTDFCNAMIQSLCTVVPLRNWLLLLDLSHVQNYDPVLQTLGELMRKIFNARNFKGIVSPHEFLQAVGVASKKKFRIGEQADPLQFFCWLMTRVHQSAKHKKLNSNVVNDCFQGEVEVRTTTAEGEATGQPPSVSRVPFLFLTLDLPQAPIFKDSLDRNMIPHIPIFDLLQKFNGEQIQEATPGTLKRYSLWRLPKYLVLHVKRFSKNNFYVEKNPTIVTFPVKHLDLREYVHEDAPADLNPVAKYDLVANICHQGKPHDGQYKVHVLHAPTNEWFEIEDLRVTQVLPQFVALSESYVQVYQRQDVAPDGSIDRCVVEAALQELQKREAKSAAVDDDDDIFAADSENEDEEEGPDAEGPKQEVETKLELGD</sequence>
<dbReference type="GO" id="GO:0000245">
    <property type="term" value="P:spliceosomal complex assembly"/>
    <property type="evidence" value="ECO:0007669"/>
    <property type="project" value="InterPro"/>
</dbReference>
<dbReference type="InterPro" id="IPR013083">
    <property type="entry name" value="Znf_RING/FYVE/PHD"/>
</dbReference>
<feature type="domain" description="UBP-type" evidence="12">
    <location>
        <begin position="73"/>
        <end position="170"/>
    </location>
</feature>
<feature type="region of interest" description="Disordered" evidence="10">
    <location>
        <begin position="527"/>
        <end position="571"/>
    </location>
</feature>
<dbReference type="GO" id="GO:0008270">
    <property type="term" value="F:zinc ion binding"/>
    <property type="evidence" value="ECO:0007669"/>
    <property type="project" value="UniProtKB-KW"/>
</dbReference>
<feature type="compositionally biased region" description="Basic and acidic residues" evidence="10">
    <location>
        <begin position="557"/>
        <end position="571"/>
    </location>
</feature>
<proteinExistence type="predicted"/>
<evidence type="ECO:0000256" key="9">
    <source>
        <dbReference type="PROSITE-ProRule" id="PRU00502"/>
    </source>
</evidence>
<dbReference type="SUPFAM" id="SSF57850">
    <property type="entry name" value="RING/U-box"/>
    <property type="match status" value="1"/>
</dbReference>
<dbReference type="EMBL" id="AHZU02001475">
    <property type="protein sequence ID" value="KFG31998.1"/>
    <property type="molecule type" value="Genomic_DNA"/>
</dbReference>
<dbReference type="AlphaFoldDB" id="A0A086JIN0"/>
<keyword evidence="3" id="KW-0479">Metal-binding</keyword>
<dbReference type="SUPFAM" id="SSF54001">
    <property type="entry name" value="Cysteine proteinases"/>
    <property type="match status" value="1"/>
</dbReference>
<evidence type="ECO:0000256" key="1">
    <source>
        <dbReference type="ARBA" id="ARBA00004123"/>
    </source>
</evidence>
<dbReference type="InterPro" id="IPR028889">
    <property type="entry name" value="USP"/>
</dbReference>
<evidence type="ECO:0000256" key="8">
    <source>
        <dbReference type="ARBA" id="ARBA00023242"/>
    </source>
</evidence>
<keyword evidence="7" id="KW-0508">mRNA splicing</keyword>
<evidence type="ECO:0000256" key="10">
    <source>
        <dbReference type="SAM" id="MobiDB-lite"/>
    </source>
</evidence>
<evidence type="ECO:0000256" key="4">
    <source>
        <dbReference type="ARBA" id="ARBA00022728"/>
    </source>
</evidence>
<gene>
    <name evidence="13" type="ORF">TGDOM2_294360</name>
</gene>
<keyword evidence="13" id="KW-0645">Protease</keyword>
<dbReference type="SMART" id="SM00290">
    <property type="entry name" value="ZnF_UBP"/>
    <property type="match status" value="1"/>
</dbReference>
<dbReference type="InterPro" id="IPR001607">
    <property type="entry name" value="Znf_UBP"/>
</dbReference>
<comment type="subcellular location">
    <subcellularLocation>
        <location evidence="1">Nucleus</location>
    </subcellularLocation>
</comment>
<evidence type="ECO:0000256" key="5">
    <source>
        <dbReference type="ARBA" id="ARBA00022771"/>
    </source>
</evidence>
<keyword evidence="5 9" id="KW-0863">Zinc-finger</keyword>
<dbReference type="InterPro" id="IPR038765">
    <property type="entry name" value="Papain-like_cys_pep_sf"/>
</dbReference>
<dbReference type="PROSITE" id="PS50271">
    <property type="entry name" value="ZF_UBP"/>
    <property type="match status" value="1"/>
</dbReference>
<dbReference type="EC" id="3.1.2.15" evidence="13"/>
<feature type="compositionally biased region" description="Acidic residues" evidence="10">
    <location>
        <begin position="534"/>
        <end position="555"/>
    </location>
</feature>
<protein>
    <submittedName>
        <fullName evidence="13">Putative ubiquitin specific protease 39 isoform 2</fullName>
        <ecNumber evidence="13">3.1.2.15</ecNumber>
    </submittedName>
</protein>
<dbReference type="InterPro" id="IPR033809">
    <property type="entry name" value="USP39"/>
</dbReference>
<keyword evidence="2" id="KW-0507">mRNA processing</keyword>
<dbReference type="InterPro" id="IPR001394">
    <property type="entry name" value="Peptidase_C19_UCH"/>
</dbReference>
<name>A0A086JIN0_TOXGO</name>
<evidence type="ECO:0000256" key="2">
    <source>
        <dbReference type="ARBA" id="ARBA00022664"/>
    </source>
</evidence>
<evidence type="ECO:0000256" key="6">
    <source>
        <dbReference type="ARBA" id="ARBA00022833"/>
    </source>
</evidence>
<dbReference type="GO" id="GO:0016579">
    <property type="term" value="P:protein deubiquitination"/>
    <property type="evidence" value="ECO:0007669"/>
    <property type="project" value="InterPro"/>
</dbReference>
<evidence type="ECO:0000259" key="11">
    <source>
        <dbReference type="PROSITE" id="PS50235"/>
    </source>
</evidence>